<keyword evidence="1" id="KW-1133">Transmembrane helix</keyword>
<evidence type="ECO:0000256" key="1">
    <source>
        <dbReference type="SAM" id="Phobius"/>
    </source>
</evidence>
<dbReference type="Proteomes" id="UP001525968">
    <property type="component" value="Unassembled WGS sequence"/>
</dbReference>
<dbReference type="EMBL" id="JAODYH010000006">
    <property type="protein sequence ID" value="MCT9811648.1"/>
    <property type="molecule type" value="Genomic_DNA"/>
</dbReference>
<gene>
    <name evidence="2" type="ORF">N0K08_13440</name>
</gene>
<proteinExistence type="predicted"/>
<reference evidence="2 3" key="1">
    <citation type="submission" date="2022-09" db="EMBL/GenBank/DDBJ databases">
        <title>Draft genome of isolate Be4.</title>
        <authorList>
            <person name="Sanchez-Castro I."/>
            <person name="Martinez-Rodriguez P."/>
            <person name="Descostes M."/>
            <person name="Merroun M."/>
        </authorList>
    </citation>
    <scope>NUCLEOTIDE SEQUENCE [LARGE SCALE GENOMIC DNA]</scope>
    <source>
        <strain evidence="2 3">Be4</strain>
    </source>
</reference>
<keyword evidence="3" id="KW-1185">Reference proteome</keyword>
<dbReference type="RefSeq" id="WP_261500904.1">
    <property type="nucleotide sequence ID" value="NZ_JAODYH010000006.1"/>
</dbReference>
<keyword evidence="1" id="KW-0472">Membrane</keyword>
<feature type="transmembrane region" description="Helical" evidence="1">
    <location>
        <begin position="43"/>
        <end position="71"/>
    </location>
</feature>
<name>A0ABT2PMH0_9BURK</name>
<keyword evidence="1" id="KW-0812">Transmembrane</keyword>
<sequence length="153" mass="16959">MNFRTIILALTVIAIALLAALNWTALTTPSQVELGLSTVQAPLGLIMLALTVLLGIFFIAYVLALQGSVLLETRRHSKEMHAQRELADKAEASRFTELRAVLEAQHQQGQNALMTRIDALEAHWQARALEMENSTAAYLAQLEQQLRVSRPEV</sequence>
<comment type="caution">
    <text evidence="2">The sequence shown here is derived from an EMBL/GenBank/DDBJ whole genome shotgun (WGS) entry which is preliminary data.</text>
</comment>
<evidence type="ECO:0000313" key="3">
    <source>
        <dbReference type="Proteomes" id="UP001525968"/>
    </source>
</evidence>
<accession>A0ABT2PMH0</accession>
<organism evidence="2 3">
    <name type="scientific">Acidovorax bellezanensis</name>
    <dbReference type="NCBI Taxonomy" id="2976702"/>
    <lineage>
        <taxon>Bacteria</taxon>
        <taxon>Pseudomonadati</taxon>
        <taxon>Pseudomonadota</taxon>
        <taxon>Betaproteobacteria</taxon>
        <taxon>Burkholderiales</taxon>
        <taxon>Comamonadaceae</taxon>
        <taxon>Acidovorax</taxon>
    </lineage>
</organism>
<evidence type="ECO:0000313" key="2">
    <source>
        <dbReference type="EMBL" id="MCT9811648.1"/>
    </source>
</evidence>
<protein>
    <submittedName>
        <fullName evidence="2">LapA family protein</fullName>
    </submittedName>
</protein>